<dbReference type="Gene3D" id="1.10.3430.10">
    <property type="entry name" value="Ammonium transporter AmtB like domains"/>
    <property type="match status" value="1"/>
</dbReference>
<protein>
    <recommendedName>
        <fullName evidence="8">Ammonium transporter</fullName>
    </recommendedName>
</protein>
<evidence type="ECO:0000256" key="6">
    <source>
        <dbReference type="ARBA" id="ARBA00023136"/>
    </source>
</evidence>
<dbReference type="Pfam" id="PF00909">
    <property type="entry name" value="Ammonium_transp"/>
    <property type="match status" value="1"/>
</dbReference>
<feature type="domain" description="Ammonium transporter AmtB-like" evidence="10">
    <location>
        <begin position="33"/>
        <end position="432"/>
    </location>
</feature>
<evidence type="ECO:0000256" key="2">
    <source>
        <dbReference type="ARBA" id="ARBA00005887"/>
    </source>
</evidence>
<dbReference type="EMBL" id="BLKM01000810">
    <property type="protein sequence ID" value="GFG38745.1"/>
    <property type="molecule type" value="Genomic_DNA"/>
</dbReference>
<evidence type="ECO:0000256" key="8">
    <source>
        <dbReference type="RuleBase" id="RU362002"/>
    </source>
</evidence>
<dbReference type="FunCoup" id="A0A6L2Q7H1">
    <property type="interactions" value="4"/>
</dbReference>
<dbReference type="GO" id="GO:0005886">
    <property type="term" value="C:plasma membrane"/>
    <property type="evidence" value="ECO:0007669"/>
    <property type="project" value="UniProtKB-SubCell"/>
</dbReference>
<dbReference type="FunFam" id="1.10.3430.10:FF:000008">
    <property type="entry name" value="Ammonium transporter"/>
    <property type="match status" value="1"/>
</dbReference>
<evidence type="ECO:0000256" key="9">
    <source>
        <dbReference type="SAM" id="MobiDB-lite"/>
    </source>
</evidence>
<dbReference type="Proteomes" id="UP000502823">
    <property type="component" value="Unassembled WGS sequence"/>
</dbReference>
<evidence type="ECO:0000313" key="12">
    <source>
        <dbReference type="Proteomes" id="UP000502823"/>
    </source>
</evidence>
<feature type="transmembrane region" description="Helical" evidence="8">
    <location>
        <begin position="33"/>
        <end position="51"/>
    </location>
</feature>
<name>A0A6L2Q7H1_COPFO</name>
<organism evidence="11 12">
    <name type="scientific">Coptotermes formosanus</name>
    <name type="common">Formosan subterranean termite</name>
    <dbReference type="NCBI Taxonomy" id="36987"/>
    <lineage>
        <taxon>Eukaryota</taxon>
        <taxon>Metazoa</taxon>
        <taxon>Ecdysozoa</taxon>
        <taxon>Arthropoda</taxon>
        <taxon>Hexapoda</taxon>
        <taxon>Insecta</taxon>
        <taxon>Pterygota</taxon>
        <taxon>Neoptera</taxon>
        <taxon>Polyneoptera</taxon>
        <taxon>Dictyoptera</taxon>
        <taxon>Blattodea</taxon>
        <taxon>Blattoidea</taxon>
        <taxon>Termitoidae</taxon>
        <taxon>Rhinotermitidae</taxon>
        <taxon>Coptotermes</taxon>
    </lineage>
</organism>
<sequence>NLPNDLGNGSAASNRSDGSIPSIFDLDVGDTNWVITSSFIIFTMQTGFGMLESGCVSIKNEVNIMMKNVADVVLGGLTYWMFGFALSFGNGPCTTPFMGCGNFFVDPTVNDPLMGPINAAFLFQLSFATTATTIVSGAMAERCNFKAYCIFSFLNTVVYCVPAGWAWGDHGFLNRLGYVDIAGSGPVHLIGGSSALASAMMLGPRLGRYDMGSEPLPLGSPVNAVMGLFVLWWGWLAFNSGSTYGVSGAKWHYAARAAVQTMMGSFGGGCIGLAYSMFLRQGRLDIMDLINSILGSLVSITAGCFLYRSWEALLIGTIGAIIACVAMPLIDKMKIDDPVGASAVHGAAAIWGVIAVGLFADNPEPLDTTSGRSGLFKGGGWYMVGVQTLGALCLTTWGIGSTCIILWLVNKVVRIRMDTYEELIGADLTEHHIRHGQVGVSRAVSALRPFYHATADIQDIQNVGSNPGHEKYLQQHYNSNPTDEDRVSQVKTASIKKSAKEQHKNEENKNKSKNKKGNKKKNKDDPLAALEVMTKTEDFPKFAWLD</sequence>
<evidence type="ECO:0000313" key="11">
    <source>
        <dbReference type="EMBL" id="GFG38745.1"/>
    </source>
</evidence>
<feature type="transmembrane region" description="Helical" evidence="8">
    <location>
        <begin position="289"/>
        <end position="307"/>
    </location>
</feature>
<dbReference type="InterPro" id="IPR029020">
    <property type="entry name" value="Ammonium/urea_transptr"/>
</dbReference>
<evidence type="ECO:0000256" key="1">
    <source>
        <dbReference type="ARBA" id="ARBA00004141"/>
    </source>
</evidence>
<reference evidence="12" key="1">
    <citation type="submission" date="2020-01" db="EMBL/GenBank/DDBJ databases">
        <title>Draft genome sequence of the Termite Coptotermes fromosanus.</title>
        <authorList>
            <person name="Itakura S."/>
            <person name="Yosikawa Y."/>
            <person name="Umezawa K."/>
        </authorList>
    </citation>
    <scope>NUCLEOTIDE SEQUENCE [LARGE SCALE GENOMIC DNA]</scope>
</reference>
<comment type="caution">
    <text evidence="11">The sequence shown here is derived from an EMBL/GenBank/DDBJ whole genome shotgun (WGS) entry which is preliminary data.</text>
</comment>
<dbReference type="GO" id="GO:0008519">
    <property type="term" value="F:ammonium channel activity"/>
    <property type="evidence" value="ECO:0007669"/>
    <property type="project" value="InterPro"/>
</dbReference>
<feature type="transmembrane region" description="Helical" evidence="8">
    <location>
        <begin position="380"/>
        <end position="409"/>
    </location>
</feature>
<keyword evidence="6 8" id="KW-0472">Membrane</keyword>
<feature type="transmembrane region" description="Helical" evidence="8">
    <location>
        <begin position="218"/>
        <end position="238"/>
    </location>
</feature>
<keyword evidence="7 8" id="KW-0924">Ammonia transport</keyword>
<comment type="similarity">
    <text evidence="2 8">Belongs to the ammonia transporter channel (TC 1.A.11.2) family.</text>
</comment>
<comment type="subcellular location">
    <subcellularLocation>
        <location evidence="8">Cell membrane</location>
        <topology evidence="8">Multi-pass membrane protein</topology>
    </subcellularLocation>
    <subcellularLocation>
        <location evidence="1">Membrane</location>
        <topology evidence="1">Multi-pass membrane protein</topology>
    </subcellularLocation>
</comment>
<dbReference type="InParanoid" id="A0A6L2Q7H1"/>
<keyword evidence="12" id="KW-1185">Reference proteome</keyword>
<evidence type="ECO:0000256" key="7">
    <source>
        <dbReference type="ARBA" id="ARBA00023177"/>
    </source>
</evidence>
<dbReference type="OrthoDB" id="534912at2759"/>
<feature type="compositionally biased region" description="Basic residues" evidence="9">
    <location>
        <begin position="511"/>
        <end position="521"/>
    </location>
</feature>
<keyword evidence="5 8" id="KW-1133">Transmembrane helix</keyword>
<feature type="transmembrane region" description="Helical" evidence="8">
    <location>
        <begin position="313"/>
        <end position="330"/>
    </location>
</feature>
<proteinExistence type="inferred from homology"/>
<evidence type="ECO:0000259" key="10">
    <source>
        <dbReference type="Pfam" id="PF00909"/>
    </source>
</evidence>
<feature type="region of interest" description="Disordered" evidence="9">
    <location>
        <begin position="462"/>
        <end position="529"/>
    </location>
</feature>
<evidence type="ECO:0000256" key="5">
    <source>
        <dbReference type="ARBA" id="ARBA00022989"/>
    </source>
</evidence>
<keyword evidence="4 8" id="KW-0812">Transmembrane</keyword>
<feature type="non-terminal residue" evidence="11">
    <location>
        <position position="1"/>
    </location>
</feature>
<evidence type="ECO:0000256" key="3">
    <source>
        <dbReference type="ARBA" id="ARBA00022448"/>
    </source>
</evidence>
<feature type="transmembrane region" description="Helical" evidence="8">
    <location>
        <begin position="187"/>
        <end position="206"/>
    </location>
</feature>
<feature type="transmembrane region" description="Helical" evidence="8">
    <location>
        <begin position="342"/>
        <end position="360"/>
    </location>
</feature>
<gene>
    <name evidence="11" type="ORF">Cfor_02773</name>
</gene>
<dbReference type="InterPro" id="IPR024041">
    <property type="entry name" value="NH4_transpt_AmtB-like_dom"/>
</dbReference>
<feature type="transmembrane region" description="Helical" evidence="8">
    <location>
        <begin position="119"/>
        <end position="140"/>
    </location>
</feature>
<feature type="transmembrane region" description="Helical" evidence="8">
    <location>
        <begin position="147"/>
        <end position="167"/>
    </location>
</feature>
<dbReference type="PANTHER" id="PTHR11730">
    <property type="entry name" value="AMMONIUM TRANSPORTER"/>
    <property type="match status" value="1"/>
</dbReference>
<accession>A0A6L2Q7H1</accession>
<dbReference type="NCBIfam" id="TIGR00836">
    <property type="entry name" value="amt"/>
    <property type="match status" value="1"/>
</dbReference>
<evidence type="ECO:0000256" key="4">
    <source>
        <dbReference type="ARBA" id="ARBA00022692"/>
    </source>
</evidence>
<keyword evidence="3 8" id="KW-0813">Transport</keyword>
<dbReference type="InterPro" id="IPR001905">
    <property type="entry name" value="Ammonium_transpt"/>
</dbReference>
<feature type="transmembrane region" description="Helical" evidence="8">
    <location>
        <begin position="258"/>
        <end position="277"/>
    </location>
</feature>
<feature type="transmembrane region" description="Helical" evidence="8">
    <location>
        <begin position="72"/>
        <end position="89"/>
    </location>
</feature>
<dbReference type="GO" id="GO:0097272">
    <property type="term" value="P:ammonium homeostasis"/>
    <property type="evidence" value="ECO:0007669"/>
    <property type="project" value="TreeGrafter"/>
</dbReference>
<dbReference type="AlphaFoldDB" id="A0A6L2Q7H1"/>
<dbReference type="SUPFAM" id="SSF111352">
    <property type="entry name" value="Ammonium transporter"/>
    <property type="match status" value="1"/>
</dbReference>
<dbReference type="PANTHER" id="PTHR11730:SF58">
    <property type="entry name" value="AMMONIUM TRANSPORTER"/>
    <property type="match status" value="1"/>
</dbReference>
<feature type="compositionally biased region" description="Basic and acidic residues" evidence="9">
    <location>
        <begin position="498"/>
        <end position="510"/>
    </location>
</feature>